<dbReference type="Proteomes" id="UP001530377">
    <property type="component" value="Unassembled WGS sequence"/>
</dbReference>
<accession>A0ABD3RRD2</accession>
<feature type="coiled-coil region" evidence="7">
    <location>
        <begin position="241"/>
        <end position="299"/>
    </location>
</feature>
<feature type="coiled-coil region" evidence="7">
    <location>
        <begin position="461"/>
        <end position="516"/>
    </location>
</feature>
<feature type="coiled-coil region" evidence="7">
    <location>
        <begin position="93"/>
        <end position="134"/>
    </location>
</feature>
<dbReference type="SUPFAM" id="SSF75704">
    <property type="entry name" value="Mitotic arrest deficient-like 1, Mad1"/>
    <property type="match status" value="1"/>
</dbReference>
<comment type="caution">
    <text evidence="9">The sequence shown here is derived from an EMBL/GenBank/DDBJ whole genome shotgun (WGS) entry which is preliminary data.</text>
</comment>
<dbReference type="SUPFAM" id="SSF57997">
    <property type="entry name" value="Tropomyosin"/>
    <property type="match status" value="1"/>
</dbReference>
<feature type="compositionally biased region" description="Basic residues" evidence="8">
    <location>
        <begin position="1"/>
        <end position="10"/>
    </location>
</feature>
<gene>
    <name evidence="9" type="ORF">ACHAXA_007371</name>
</gene>
<evidence type="ECO:0000256" key="8">
    <source>
        <dbReference type="SAM" id="MobiDB-lite"/>
    </source>
</evidence>
<protein>
    <recommendedName>
        <fullName evidence="11">Spindle assembly checkpoint component MAD1</fullName>
    </recommendedName>
</protein>
<evidence type="ECO:0000256" key="6">
    <source>
        <dbReference type="ARBA" id="ARBA00023306"/>
    </source>
</evidence>
<dbReference type="PANTHER" id="PTHR23168:SF0">
    <property type="entry name" value="MITOTIC SPINDLE ASSEMBLY CHECKPOINT PROTEIN MAD1"/>
    <property type="match status" value="1"/>
</dbReference>
<dbReference type="Gene3D" id="6.10.250.90">
    <property type="match status" value="1"/>
</dbReference>
<dbReference type="EMBL" id="JALLPB020000195">
    <property type="protein sequence ID" value="KAL3815515.1"/>
    <property type="molecule type" value="Genomic_DNA"/>
</dbReference>
<organism evidence="9 10">
    <name type="scientific">Cyclostephanos tholiformis</name>
    <dbReference type="NCBI Taxonomy" id="382380"/>
    <lineage>
        <taxon>Eukaryota</taxon>
        <taxon>Sar</taxon>
        <taxon>Stramenopiles</taxon>
        <taxon>Ochrophyta</taxon>
        <taxon>Bacillariophyta</taxon>
        <taxon>Coscinodiscophyceae</taxon>
        <taxon>Thalassiosirophycidae</taxon>
        <taxon>Stephanodiscales</taxon>
        <taxon>Stephanodiscaceae</taxon>
        <taxon>Cyclostephanos</taxon>
    </lineage>
</organism>
<dbReference type="Gene3D" id="3.30.457.60">
    <property type="match status" value="1"/>
</dbReference>
<feature type="compositionally biased region" description="Low complexity" evidence="8">
    <location>
        <begin position="608"/>
        <end position="634"/>
    </location>
</feature>
<reference evidence="9 10" key="1">
    <citation type="submission" date="2024-10" db="EMBL/GenBank/DDBJ databases">
        <title>Updated reference genomes for cyclostephanoid diatoms.</title>
        <authorList>
            <person name="Roberts W.R."/>
            <person name="Alverson A.J."/>
        </authorList>
    </citation>
    <scope>NUCLEOTIDE SEQUENCE [LARGE SCALE GENOMIC DNA]</scope>
    <source>
        <strain evidence="9 10">AJA228-03</strain>
    </source>
</reference>
<feature type="region of interest" description="Disordered" evidence="8">
    <location>
        <begin position="591"/>
        <end position="634"/>
    </location>
</feature>
<name>A0ABD3RRD2_9STRA</name>
<sequence length="756" mass="85252">MTTQDHRKRPRLEEGKDPSQTAAPTFRSHPPPQSTLPTTTSFSTPAGAAFSSSSLLSSPSLMLLQTEVRALRTELKHSQSIRSIERRDAAQSESRLKRRLADAYEEASQARETIESLRAQVDRHSEAMEESRREWLQRLRWYEERWEREMGRDKDDEDDYKDRGRCALLQERLDAAMDQVRGLEDCIRDAEARRASAEEKATEATRLLRSSGTKCEEDEAENDGGGGGAVVEIPRDLRIRLAETERSNRELQRRNETLTSRAKDAIQDKERALSCGRKVALLEREVRDLTRQVEEGREATRRWAEFRNVLVEEGGSLLSSAAEGQGNGDDVVAMTTSDGGIPSFASSMVPPEIWTVVRNFKTLRSDASDLKEEIARVTQLAEAHSRRCQSLELQLNEGSRSIAKLEKMVDDREASISRLEVEYRKIVAREDIWKREAEGMRSLLNTYEHQETSLRQQQSSKERTIKNADGLQLSLDSAREELKLLSETNVKLVAKIDELEKERKLSKDELDQVLKKFHKLRDALMQERAKAETATILAAKAETLAGKGSFNPDCTRVLHLESNPLADAMREKFRKEIESLKRRLEEAETAAAASSSSLIADQQGGDVTTTTLTTTPDPANKSKSSLDSLTSRDSSNIDAQKLHARLKEQFRNQIALFRQGVYLITGFKIDMSQSQGGGSDSDCQIFTVRSIYGEDEGDHLMFKWSPKKKSKLDMLNTDMAHLLMNGPSGVYVKEHGSWPGFMASVTLQLFDQQTVL</sequence>
<keyword evidence="3" id="KW-0132">Cell division</keyword>
<evidence type="ECO:0000256" key="5">
    <source>
        <dbReference type="ARBA" id="ARBA00023242"/>
    </source>
</evidence>
<keyword evidence="5" id="KW-0539">Nucleus</keyword>
<evidence type="ECO:0000256" key="4">
    <source>
        <dbReference type="ARBA" id="ARBA00022776"/>
    </source>
</evidence>
<keyword evidence="7" id="KW-0175">Coiled coil</keyword>
<feature type="region of interest" description="Disordered" evidence="8">
    <location>
        <begin position="197"/>
        <end position="229"/>
    </location>
</feature>
<evidence type="ECO:0000256" key="2">
    <source>
        <dbReference type="ARBA" id="ARBA00008029"/>
    </source>
</evidence>
<evidence type="ECO:0000313" key="10">
    <source>
        <dbReference type="Proteomes" id="UP001530377"/>
    </source>
</evidence>
<dbReference type="GO" id="GO:0005634">
    <property type="term" value="C:nucleus"/>
    <property type="evidence" value="ECO:0007669"/>
    <property type="project" value="UniProtKB-SubCell"/>
</dbReference>
<evidence type="ECO:0000256" key="3">
    <source>
        <dbReference type="ARBA" id="ARBA00022618"/>
    </source>
</evidence>
<dbReference type="PANTHER" id="PTHR23168">
    <property type="entry name" value="MITOTIC SPINDLE ASSEMBLY CHECKPOINT PROTEIN MAD1 MITOTIC ARREST DEFICIENT-LIKE PROTEIN 1"/>
    <property type="match status" value="1"/>
</dbReference>
<dbReference type="GO" id="GO:0051301">
    <property type="term" value="P:cell division"/>
    <property type="evidence" value="ECO:0007669"/>
    <property type="project" value="UniProtKB-KW"/>
</dbReference>
<keyword evidence="6" id="KW-0131">Cell cycle</keyword>
<proteinExistence type="inferred from homology"/>
<evidence type="ECO:0000256" key="7">
    <source>
        <dbReference type="SAM" id="Coils"/>
    </source>
</evidence>
<dbReference type="AlphaFoldDB" id="A0ABD3RRD2"/>
<evidence type="ECO:0008006" key="11">
    <source>
        <dbReference type="Google" id="ProtNLM"/>
    </source>
</evidence>
<feature type="coiled-coil region" evidence="7">
    <location>
        <begin position="360"/>
        <end position="422"/>
    </location>
</feature>
<feature type="region of interest" description="Disordered" evidence="8">
    <location>
        <begin position="1"/>
        <end position="55"/>
    </location>
</feature>
<feature type="compositionally biased region" description="Low complexity" evidence="8">
    <location>
        <begin position="35"/>
        <end position="55"/>
    </location>
</feature>
<dbReference type="Pfam" id="PF05557">
    <property type="entry name" value="MAD"/>
    <property type="match status" value="1"/>
</dbReference>
<evidence type="ECO:0000256" key="1">
    <source>
        <dbReference type="ARBA" id="ARBA00004123"/>
    </source>
</evidence>
<evidence type="ECO:0000313" key="9">
    <source>
        <dbReference type="EMBL" id="KAL3815515.1"/>
    </source>
</evidence>
<comment type="subcellular location">
    <subcellularLocation>
        <location evidence="1">Nucleus</location>
    </subcellularLocation>
</comment>
<dbReference type="InterPro" id="IPR008672">
    <property type="entry name" value="Mad1"/>
</dbReference>
<keyword evidence="10" id="KW-1185">Reference proteome</keyword>
<comment type="similarity">
    <text evidence="2">Belongs to the MAD1 family.</text>
</comment>
<keyword evidence="4" id="KW-0498">Mitosis</keyword>